<name>A0A150LAK1_9BACI</name>
<evidence type="ECO:0000313" key="2">
    <source>
        <dbReference type="Proteomes" id="UP000075683"/>
    </source>
</evidence>
<gene>
    <name evidence="1" type="ORF">B4135_3687</name>
</gene>
<accession>A0A150LAK1</accession>
<dbReference type="EMBL" id="LQYT01000130">
    <property type="protein sequence ID" value="KYD09363.1"/>
    <property type="molecule type" value="Genomic_DNA"/>
</dbReference>
<reference evidence="1 2" key="1">
    <citation type="submission" date="2016-01" db="EMBL/GenBank/DDBJ databases">
        <title>Draft Genome Sequences of Seven Thermophilic Sporeformers Isolated from Foods.</title>
        <authorList>
            <person name="Berendsen E.M."/>
            <person name="Wells-Bennik M.H."/>
            <person name="Krawcyk A.O."/>
            <person name="De Jong A."/>
            <person name="Holsappel S."/>
            <person name="Eijlander R.T."/>
            <person name="Kuipers O.P."/>
        </authorList>
    </citation>
    <scope>NUCLEOTIDE SEQUENCE [LARGE SCALE GENOMIC DNA]</scope>
    <source>
        <strain evidence="1 2">B4135</strain>
    </source>
</reference>
<dbReference type="Proteomes" id="UP000075683">
    <property type="component" value="Unassembled WGS sequence"/>
</dbReference>
<comment type="caution">
    <text evidence="1">The sequence shown here is derived from an EMBL/GenBank/DDBJ whole genome shotgun (WGS) entry which is preliminary data.</text>
</comment>
<proteinExistence type="predicted"/>
<dbReference type="AlphaFoldDB" id="A0A150LAK1"/>
<protein>
    <submittedName>
        <fullName evidence="1">Uncharacterized protein</fullName>
    </submittedName>
</protein>
<evidence type="ECO:0000313" key="1">
    <source>
        <dbReference type="EMBL" id="KYD09363.1"/>
    </source>
</evidence>
<sequence>MLVTPMVKPGGKLETRKETVKLAAKTDKLPQTEKLRAG</sequence>
<organism evidence="1 2">
    <name type="scientific">Caldibacillus debilis</name>
    <dbReference type="NCBI Taxonomy" id="301148"/>
    <lineage>
        <taxon>Bacteria</taxon>
        <taxon>Bacillati</taxon>
        <taxon>Bacillota</taxon>
        <taxon>Bacilli</taxon>
        <taxon>Bacillales</taxon>
        <taxon>Bacillaceae</taxon>
        <taxon>Caldibacillus</taxon>
    </lineage>
</organism>